<dbReference type="PROSITE" id="PS00830">
    <property type="entry name" value="GREAB_2"/>
    <property type="match status" value="1"/>
</dbReference>
<dbReference type="HAMAP" id="MF_00105">
    <property type="entry name" value="GreA_GreB"/>
    <property type="match status" value="1"/>
</dbReference>
<dbReference type="NCBIfam" id="TIGR01462">
    <property type="entry name" value="greA"/>
    <property type="match status" value="1"/>
</dbReference>
<keyword evidence="13" id="KW-1185">Reference proteome</keyword>
<dbReference type="Pfam" id="PF01272">
    <property type="entry name" value="GreA_GreB"/>
    <property type="match status" value="1"/>
</dbReference>
<dbReference type="EMBL" id="CP097118">
    <property type="protein sequence ID" value="USS87575.1"/>
    <property type="molecule type" value="Genomic_DNA"/>
</dbReference>
<dbReference type="InterPro" id="IPR022691">
    <property type="entry name" value="Tscrpt_elong_fac_GreA/B_N"/>
</dbReference>
<dbReference type="InterPro" id="IPR023459">
    <property type="entry name" value="Tscrpt_elong_fac_GreA/B_fam"/>
</dbReference>
<name>A0ABY5BSE3_9LACO</name>
<gene>
    <name evidence="8 12" type="primary">greA</name>
    <name evidence="12" type="ORF">M3M39_05495</name>
</gene>
<evidence type="ECO:0000256" key="6">
    <source>
        <dbReference type="ARBA" id="ARBA00024916"/>
    </source>
</evidence>
<evidence type="ECO:0000256" key="7">
    <source>
        <dbReference type="ARBA" id="ARBA00030776"/>
    </source>
</evidence>
<feature type="domain" description="Transcription elongation factor GreA/GreB C-terminal" evidence="10">
    <location>
        <begin position="85"/>
        <end position="158"/>
    </location>
</feature>
<dbReference type="InterPro" id="IPR036805">
    <property type="entry name" value="Tscrpt_elong_fac_GreA/B_N_sf"/>
</dbReference>
<dbReference type="SUPFAM" id="SSF54534">
    <property type="entry name" value="FKBP-like"/>
    <property type="match status" value="1"/>
</dbReference>
<evidence type="ECO:0000313" key="13">
    <source>
        <dbReference type="Proteomes" id="UP001057025"/>
    </source>
</evidence>
<dbReference type="Gene3D" id="3.10.50.30">
    <property type="entry name" value="Transcription elongation factor, GreA/GreB, C-terminal domain"/>
    <property type="match status" value="1"/>
</dbReference>
<dbReference type="PANTHER" id="PTHR30437">
    <property type="entry name" value="TRANSCRIPTION ELONGATION FACTOR GREA"/>
    <property type="match status" value="1"/>
</dbReference>
<evidence type="ECO:0000256" key="1">
    <source>
        <dbReference type="ARBA" id="ARBA00008213"/>
    </source>
</evidence>
<dbReference type="RefSeq" id="WP_252796869.1">
    <property type="nucleotide sequence ID" value="NZ_CP097118.1"/>
</dbReference>
<dbReference type="InterPro" id="IPR018151">
    <property type="entry name" value="TF_GreA/GreB_CS"/>
</dbReference>
<dbReference type="InterPro" id="IPR036953">
    <property type="entry name" value="GreA/GreB_C_sf"/>
</dbReference>
<dbReference type="SUPFAM" id="SSF46557">
    <property type="entry name" value="GreA transcript cleavage protein, N-terminal domain"/>
    <property type="match status" value="1"/>
</dbReference>
<dbReference type="InterPro" id="IPR028624">
    <property type="entry name" value="Tscrpt_elong_fac_GreA/B"/>
</dbReference>
<evidence type="ECO:0000259" key="11">
    <source>
        <dbReference type="Pfam" id="PF03449"/>
    </source>
</evidence>
<comment type="function">
    <text evidence="6 8 9">Necessary for efficient RNA polymerase transcription elongation past template-encoded arresting sites. The arresting sites in DNA have the property of trapping a certain fraction of elongating RNA polymerases that pass through, resulting in locked ternary complexes. Cleavage of the nascent transcript by cleavage factors such as GreA or GreB allows the resumption of elongation from the new 3'terminus. GreA releases sequences of 2 to 3 nucleotides.</text>
</comment>
<keyword evidence="4 8" id="KW-0238">DNA-binding</keyword>
<proteinExistence type="inferred from homology"/>
<evidence type="ECO:0000256" key="5">
    <source>
        <dbReference type="ARBA" id="ARBA00023163"/>
    </source>
</evidence>
<evidence type="ECO:0000256" key="2">
    <source>
        <dbReference type="ARBA" id="ARBA00013729"/>
    </source>
</evidence>
<dbReference type="PROSITE" id="PS00829">
    <property type="entry name" value="GREAB_1"/>
    <property type="match status" value="1"/>
</dbReference>
<keyword evidence="12" id="KW-0251">Elongation factor</keyword>
<protein>
    <recommendedName>
        <fullName evidence="2 8">Transcription elongation factor GreA</fullName>
    </recommendedName>
    <alternativeName>
        <fullName evidence="7 8">Transcript cleavage factor GreA</fullName>
    </alternativeName>
</protein>
<dbReference type="InterPro" id="IPR001437">
    <property type="entry name" value="Tscrpt_elong_fac_GreA/B_C"/>
</dbReference>
<dbReference type="PIRSF" id="PIRSF006092">
    <property type="entry name" value="GreA_GreB"/>
    <property type="match status" value="1"/>
</dbReference>
<sequence>MAEDKVYPMTKEGKVKLEAELEDLKTNQRPHVIEQIKIARSYGDLSENSEYKSAKNEQALLESRINTVEHMLQFAEVVDDEQTASDEVSVGKTVEFKELPDEEPETYQIVGAAEADPLSGKVSNDSPIAKGLLGHKVGETVDIEIPDGVMHVQIISVK</sequence>
<evidence type="ECO:0000256" key="4">
    <source>
        <dbReference type="ARBA" id="ARBA00023125"/>
    </source>
</evidence>
<accession>A0ABY5BSE3</accession>
<feature type="domain" description="Transcription elongation factor GreA/GreB N-terminal" evidence="11">
    <location>
        <begin position="8"/>
        <end position="77"/>
    </location>
</feature>
<comment type="similarity">
    <text evidence="1 8 9">Belongs to the GreA/GreB family.</text>
</comment>
<dbReference type="GO" id="GO:0003746">
    <property type="term" value="F:translation elongation factor activity"/>
    <property type="evidence" value="ECO:0007669"/>
    <property type="project" value="UniProtKB-KW"/>
</dbReference>
<organism evidence="12 13">
    <name type="scientific">Fructilactobacillus hinvesii</name>
    <dbReference type="NCBI Taxonomy" id="2940300"/>
    <lineage>
        <taxon>Bacteria</taxon>
        <taxon>Bacillati</taxon>
        <taxon>Bacillota</taxon>
        <taxon>Bacilli</taxon>
        <taxon>Lactobacillales</taxon>
        <taxon>Lactobacillaceae</taxon>
        <taxon>Fructilactobacillus</taxon>
    </lineage>
</organism>
<dbReference type="Pfam" id="PF03449">
    <property type="entry name" value="GreA_GreB_N"/>
    <property type="match status" value="1"/>
</dbReference>
<evidence type="ECO:0000256" key="8">
    <source>
        <dbReference type="HAMAP-Rule" id="MF_00105"/>
    </source>
</evidence>
<dbReference type="PANTHER" id="PTHR30437:SF4">
    <property type="entry name" value="TRANSCRIPTION ELONGATION FACTOR GREA"/>
    <property type="match status" value="1"/>
</dbReference>
<dbReference type="Gene3D" id="1.10.287.180">
    <property type="entry name" value="Transcription elongation factor, GreA/GreB, N-terminal domain"/>
    <property type="match status" value="1"/>
</dbReference>
<keyword evidence="12" id="KW-0648">Protein biosynthesis</keyword>
<dbReference type="InterPro" id="IPR006359">
    <property type="entry name" value="Tscrpt_elong_fac_GreA"/>
</dbReference>
<evidence type="ECO:0000256" key="3">
    <source>
        <dbReference type="ARBA" id="ARBA00023015"/>
    </source>
</evidence>
<dbReference type="Proteomes" id="UP001057025">
    <property type="component" value="Chromosome"/>
</dbReference>
<reference evidence="12" key="1">
    <citation type="submission" date="2022-05" db="EMBL/GenBank/DDBJ databases">
        <authorList>
            <person name="Oliphant S.A."/>
            <person name="Watson-Haigh N.S."/>
            <person name="Sumby K.M."/>
            <person name="Gardner J.M."/>
            <person name="Jiranek V."/>
        </authorList>
    </citation>
    <scope>NUCLEOTIDE SEQUENCE</scope>
    <source>
        <strain evidence="12">KI11_C11</strain>
    </source>
</reference>
<dbReference type="NCBIfam" id="NF001263">
    <property type="entry name" value="PRK00226.1-4"/>
    <property type="match status" value="1"/>
</dbReference>
<evidence type="ECO:0000313" key="12">
    <source>
        <dbReference type="EMBL" id="USS87575.1"/>
    </source>
</evidence>
<keyword evidence="3 8" id="KW-0805">Transcription regulation</keyword>
<keyword evidence="5 8" id="KW-0804">Transcription</keyword>
<evidence type="ECO:0000256" key="9">
    <source>
        <dbReference type="RuleBase" id="RU000556"/>
    </source>
</evidence>
<evidence type="ECO:0000259" key="10">
    <source>
        <dbReference type="Pfam" id="PF01272"/>
    </source>
</evidence>